<evidence type="ECO:0000256" key="8">
    <source>
        <dbReference type="ARBA" id="ARBA00023139"/>
    </source>
</evidence>
<evidence type="ECO:0000313" key="16">
    <source>
        <dbReference type="Proteomes" id="UP000186218"/>
    </source>
</evidence>
<dbReference type="Gene3D" id="2.60.40.3780">
    <property type="match status" value="1"/>
</dbReference>
<evidence type="ECO:0000256" key="1">
    <source>
        <dbReference type="ARBA" id="ARBA00004752"/>
    </source>
</evidence>
<evidence type="ECO:0000256" key="5">
    <source>
        <dbReference type="ARBA" id="ARBA00022960"/>
    </source>
</evidence>
<gene>
    <name evidence="15" type="ORF">SAMN05445060_2915</name>
</gene>
<dbReference type="GO" id="GO:0016746">
    <property type="term" value="F:acyltransferase activity"/>
    <property type="evidence" value="ECO:0007669"/>
    <property type="project" value="UniProtKB-KW"/>
</dbReference>
<dbReference type="InterPro" id="IPR050979">
    <property type="entry name" value="LD-transpeptidase"/>
</dbReference>
<evidence type="ECO:0000256" key="11">
    <source>
        <dbReference type="ARBA" id="ARBA00023316"/>
    </source>
</evidence>
<dbReference type="Pfam" id="PF17964">
    <property type="entry name" value="Big_10"/>
    <property type="match status" value="1"/>
</dbReference>
<dbReference type="GO" id="GO:0005576">
    <property type="term" value="C:extracellular region"/>
    <property type="evidence" value="ECO:0007669"/>
    <property type="project" value="TreeGrafter"/>
</dbReference>
<dbReference type="PANTHER" id="PTHR30582">
    <property type="entry name" value="L,D-TRANSPEPTIDASE"/>
    <property type="match status" value="1"/>
</dbReference>
<dbReference type="STRING" id="1344003.SAMN05445060_2915"/>
<dbReference type="GO" id="GO:0008360">
    <property type="term" value="P:regulation of cell shape"/>
    <property type="evidence" value="ECO:0007669"/>
    <property type="project" value="UniProtKB-UniRule"/>
</dbReference>
<dbReference type="Gene3D" id="2.40.440.10">
    <property type="entry name" value="L,D-transpeptidase catalytic domain-like"/>
    <property type="match status" value="1"/>
</dbReference>
<comment type="pathway">
    <text evidence="12">Glycan biosynthesis.</text>
</comment>
<evidence type="ECO:0000256" key="9">
    <source>
        <dbReference type="ARBA" id="ARBA00023288"/>
    </source>
</evidence>
<keyword evidence="2" id="KW-1003">Cell membrane</keyword>
<dbReference type="GO" id="GO:0018104">
    <property type="term" value="P:peptidoglycan-protein cross-linking"/>
    <property type="evidence" value="ECO:0007669"/>
    <property type="project" value="TreeGrafter"/>
</dbReference>
<dbReference type="FunFam" id="2.40.440.10:FF:000005">
    <property type="entry name" value="L,D-transpeptidase 2"/>
    <property type="match status" value="1"/>
</dbReference>
<keyword evidence="8" id="KW-0564">Palmitate</keyword>
<keyword evidence="10" id="KW-0012">Acyltransferase</keyword>
<keyword evidence="6 13" id="KW-0573">Peptidoglycan synthesis</keyword>
<keyword evidence="3" id="KW-0808">Transferase</keyword>
<keyword evidence="9 15" id="KW-0449">Lipoprotein</keyword>
<feature type="active site" description="Proton donor/acceptor" evidence="13">
    <location>
        <position position="337"/>
    </location>
</feature>
<dbReference type="GO" id="GO:0071972">
    <property type="term" value="F:peptidoglycan L,D-transpeptidase activity"/>
    <property type="evidence" value="ECO:0007669"/>
    <property type="project" value="TreeGrafter"/>
</dbReference>
<organism evidence="15 16">
    <name type="scientific">Williamsia sterculiae</name>
    <dbReference type="NCBI Taxonomy" id="1344003"/>
    <lineage>
        <taxon>Bacteria</taxon>
        <taxon>Bacillati</taxon>
        <taxon>Actinomycetota</taxon>
        <taxon>Actinomycetes</taxon>
        <taxon>Mycobacteriales</taxon>
        <taxon>Nocardiaceae</taxon>
        <taxon>Williamsia</taxon>
    </lineage>
</organism>
<dbReference type="InterPro" id="IPR041280">
    <property type="entry name" value="Big_10"/>
</dbReference>
<dbReference type="Gene3D" id="2.60.40.3710">
    <property type="match status" value="1"/>
</dbReference>
<dbReference type="RefSeq" id="WP_076480694.1">
    <property type="nucleotide sequence ID" value="NZ_FTNT01000008.1"/>
</dbReference>
<evidence type="ECO:0000256" key="2">
    <source>
        <dbReference type="ARBA" id="ARBA00022475"/>
    </source>
</evidence>
<reference evidence="15 16" key="1">
    <citation type="submission" date="2017-01" db="EMBL/GenBank/DDBJ databases">
        <authorList>
            <person name="Mah S.A."/>
            <person name="Swanson W.J."/>
            <person name="Moy G.W."/>
            <person name="Vacquier V.D."/>
        </authorList>
    </citation>
    <scope>NUCLEOTIDE SEQUENCE [LARGE SCALE GENOMIC DNA]</scope>
    <source>
        <strain evidence="15 16">CPCC 203464</strain>
    </source>
</reference>
<feature type="domain" description="L,D-TPase catalytic" evidence="14">
    <location>
        <begin position="254"/>
        <end position="379"/>
    </location>
</feature>
<evidence type="ECO:0000256" key="7">
    <source>
        <dbReference type="ARBA" id="ARBA00023136"/>
    </source>
</evidence>
<keyword evidence="7" id="KW-0472">Membrane</keyword>
<evidence type="ECO:0000259" key="14">
    <source>
        <dbReference type="PROSITE" id="PS52029"/>
    </source>
</evidence>
<dbReference type="PROSITE" id="PS51257">
    <property type="entry name" value="PROKAR_LIPOPROTEIN"/>
    <property type="match status" value="1"/>
</dbReference>
<sequence length="407" mass="43144">MTINRVPARAGRGRSLGAVAGVMGLMSVLVGCAEDERKSTLSDQVRAVTPFDDLLTPSVRITQGEGRSLRNGSTDVVPGSLVTVTAVNGRLLGVDVSGGDPVGGVIAPDGRSWTSSRAFGYGQDYRIDARASGVGGVATGRVGFTTSTPSVVTNARLTPDDGATVGVGQPVALTFDEPIADKQAAQRAIRVTADPPVEGAWYWLSATEARWRPAQYWKPGTKVTVTVDTRGHDLGDGIFGDDSYTKRFTVGRSLIASVDDATKVITVTRDGTVVRRMPTSMGKPSAPTNPGTYLVGERLDHIVMDSSTYGVPVNSADGYRTPVDYATQLSYSGIYVHSAPWSVWAQGNTNTSHGCLNVSPEDALWFLRTTLRGDVVEVRGTAAETLPGDDGLGDWNVPWDRWRAGNA</sequence>
<keyword evidence="4" id="KW-0732">Signal</keyword>
<evidence type="ECO:0000256" key="3">
    <source>
        <dbReference type="ARBA" id="ARBA00022679"/>
    </source>
</evidence>
<dbReference type="InterPro" id="IPR005490">
    <property type="entry name" value="LD_TPept_cat_dom"/>
</dbReference>
<dbReference type="SUPFAM" id="SSF141523">
    <property type="entry name" value="L,D-transpeptidase catalytic domain-like"/>
    <property type="match status" value="1"/>
</dbReference>
<keyword evidence="16" id="KW-1185">Reference proteome</keyword>
<evidence type="ECO:0000256" key="13">
    <source>
        <dbReference type="PROSITE-ProRule" id="PRU01373"/>
    </source>
</evidence>
<evidence type="ECO:0000256" key="10">
    <source>
        <dbReference type="ARBA" id="ARBA00023315"/>
    </source>
</evidence>
<evidence type="ECO:0000256" key="4">
    <source>
        <dbReference type="ARBA" id="ARBA00022729"/>
    </source>
</evidence>
<dbReference type="CDD" id="cd13432">
    <property type="entry name" value="LDT_IgD_like_2"/>
    <property type="match status" value="1"/>
</dbReference>
<evidence type="ECO:0000256" key="12">
    <source>
        <dbReference type="ARBA" id="ARBA00060592"/>
    </source>
</evidence>
<accession>A0A1N7GKT6</accession>
<proteinExistence type="predicted"/>
<dbReference type="EMBL" id="FTNT01000008">
    <property type="protein sequence ID" value="SIS13126.1"/>
    <property type="molecule type" value="Genomic_DNA"/>
</dbReference>
<dbReference type="GO" id="GO:0071555">
    <property type="term" value="P:cell wall organization"/>
    <property type="evidence" value="ECO:0007669"/>
    <property type="project" value="UniProtKB-UniRule"/>
</dbReference>
<keyword evidence="5 13" id="KW-0133">Cell shape</keyword>
<name>A0A1N7GKT6_9NOCA</name>
<protein>
    <submittedName>
        <fullName evidence="15">Lipoprotein-anchoring transpeptidase ErfK/SrfK</fullName>
    </submittedName>
</protein>
<dbReference type="PANTHER" id="PTHR30582:SF2">
    <property type="entry name" value="L,D-TRANSPEPTIDASE YCIB-RELATED"/>
    <property type="match status" value="1"/>
</dbReference>
<feature type="active site" description="Nucleophile" evidence="13">
    <location>
        <position position="355"/>
    </location>
</feature>
<dbReference type="OrthoDB" id="5242354at2"/>
<dbReference type="AlphaFoldDB" id="A0A1N7GKT6"/>
<dbReference type="PROSITE" id="PS52029">
    <property type="entry name" value="LD_TPASE"/>
    <property type="match status" value="1"/>
</dbReference>
<dbReference type="InterPro" id="IPR038063">
    <property type="entry name" value="Transpep_catalytic_dom"/>
</dbReference>
<evidence type="ECO:0000256" key="6">
    <source>
        <dbReference type="ARBA" id="ARBA00022984"/>
    </source>
</evidence>
<dbReference type="UniPathway" id="UPA00219"/>
<evidence type="ECO:0000313" key="15">
    <source>
        <dbReference type="EMBL" id="SIS13126.1"/>
    </source>
</evidence>
<dbReference type="Pfam" id="PF03734">
    <property type="entry name" value="YkuD"/>
    <property type="match status" value="1"/>
</dbReference>
<dbReference type="CDD" id="cd16913">
    <property type="entry name" value="YkuD_like"/>
    <property type="match status" value="1"/>
</dbReference>
<keyword evidence="11 13" id="KW-0961">Cell wall biogenesis/degradation</keyword>
<dbReference type="Proteomes" id="UP000186218">
    <property type="component" value="Unassembled WGS sequence"/>
</dbReference>
<comment type="pathway">
    <text evidence="1 13">Cell wall biogenesis; peptidoglycan biosynthesis.</text>
</comment>